<dbReference type="OrthoDB" id="9784805at2"/>
<dbReference type="STRING" id="626937.HMPREF3293_00662"/>
<gene>
    <name evidence="2" type="ORF">HMPREF3293_00662</name>
</gene>
<dbReference type="EMBL" id="LSZW01000041">
    <property type="protein sequence ID" value="KXK66477.1"/>
    <property type="molecule type" value="Genomic_DNA"/>
</dbReference>
<evidence type="ECO:0000313" key="2">
    <source>
        <dbReference type="EMBL" id="KXK66477.1"/>
    </source>
</evidence>
<dbReference type="Pfam" id="PF07136">
    <property type="entry name" value="DUF1385"/>
    <property type="match status" value="1"/>
</dbReference>
<dbReference type="Proteomes" id="UP000070366">
    <property type="component" value="Unassembled WGS sequence"/>
</dbReference>
<protein>
    <recommendedName>
        <fullName evidence="4">DUF1385 domain-containing protein</fullName>
    </recommendedName>
</protein>
<feature type="transmembrane region" description="Helical" evidence="1">
    <location>
        <begin position="208"/>
        <end position="227"/>
    </location>
</feature>
<feature type="transmembrane region" description="Helical" evidence="1">
    <location>
        <begin position="233"/>
        <end position="255"/>
    </location>
</feature>
<keyword evidence="1" id="KW-0812">Transmembrane</keyword>
<evidence type="ECO:0008006" key="4">
    <source>
        <dbReference type="Google" id="ProtNLM"/>
    </source>
</evidence>
<reference evidence="2 3" key="1">
    <citation type="submission" date="2016-02" db="EMBL/GenBank/DDBJ databases">
        <authorList>
            <person name="Wen L."/>
            <person name="He K."/>
            <person name="Yang H."/>
        </authorList>
    </citation>
    <scope>NUCLEOTIDE SEQUENCE [LARGE SCALE GENOMIC DNA]</scope>
    <source>
        <strain evidence="2 3">DSM 22607</strain>
    </source>
</reference>
<dbReference type="PANTHER" id="PTHR42867:SF1">
    <property type="entry name" value="MEMBRANE PROTEIN-RELATED"/>
    <property type="match status" value="1"/>
</dbReference>
<sequence length="342" mass="37821">MKRTSIGGQGVLEGVMMRSPETTAIAVRRECGEIVTQKEETKSLSARYKILGIPIIRGVVNFVEMLVSGVKTITDAAKMYDPEDEELEPSKTEKAIAEKTGKSPMDVAIFFAVIIAVVVAVGLFFILPNLITGWITPYVDSAFGKNLIDGVIRVGMFLVYLFAISNMKDIRRLFGYHGAEHKVINCFEHDMPLDVEHARQNTRLHPRCGTSFLLIVMIISILLFTLLGWSDSWLIRIGLRLAMLPVVAGVSYEILKLVAKYDNKFTMALRKPGMALQYLTTREPDDGMIEVALVSFLAAEGNMTDEEIAALAEKYGHKIDGSPVEKGECAADTQEAVLETNE</sequence>
<keyword evidence="1" id="KW-1133">Transmembrane helix</keyword>
<dbReference type="InterPro" id="IPR010787">
    <property type="entry name" value="DUF1385"/>
</dbReference>
<accession>A0A136Q724</accession>
<keyword evidence="1" id="KW-0472">Membrane</keyword>
<feature type="transmembrane region" description="Helical" evidence="1">
    <location>
        <begin position="147"/>
        <end position="164"/>
    </location>
</feature>
<proteinExistence type="predicted"/>
<dbReference type="AlphaFoldDB" id="A0A136Q724"/>
<dbReference type="RefSeq" id="WP_066523467.1">
    <property type="nucleotide sequence ID" value="NZ_CABMOF010000019.1"/>
</dbReference>
<keyword evidence="3" id="KW-1185">Reference proteome</keyword>
<dbReference type="PATRIC" id="fig|626937.4.peg.653"/>
<dbReference type="KEGG" id="cmiu:B1H56_00120"/>
<dbReference type="PANTHER" id="PTHR42867">
    <property type="entry name" value="MEMBRANE PROTEIN-RELATED"/>
    <property type="match status" value="1"/>
</dbReference>
<feature type="transmembrane region" description="Helical" evidence="1">
    <location>
        <begin position="107"/>
        <end position="127"/>
    </location>
</feature>
<comment type="caution">
    <text evidence="2">The sequence shown here is derived from an EMBL/GenBank/DDBJ whole genome shotgun (WGS) entry which is preliminary data.</text>
</comment>
<evidence type="ECO:0000313" key="3">
    <source>
        <dbReference type="Proteomes" id="UP000070366"/>
    </source>
</evidence>
<evidence type="ECO:0000256" key="1">
    <source>
        <dbReference type="SAM" id="Phobius"/>
    </source>
</evidence>
<name>A0A136Q724_9FIRM</name>
<organism evidence="2 3">
    <name type="scientific">Christensenella minuta</name>
    <dbReference type="NCBI Taxonomy" id="626937"/>
    <lineage>
        <taxon>Bacteria</taxon>
        <taxon>Bacillati</taxon>
        <taxon>Bacillota</taxon>
        <taxon>Clostridia</taxon>
        <taxon>Christensenellales</taxon>
        <taxon>Christensenellaceae</taxon>
        <taxon>Christensenella</taxon>
    </lineage>
</organism>